<dbReference type="InterPro" id="IPR017452">
    <property type="entry name" value="GPCR_Rhodpsn_7TM"/>
</dbReference>
<keyword evidence="5 11" id="KW-1133">Transmembrane helix</keyword>
<keyword evidence="14" id="KW-1185">Reference proteome</keyword>
<protein>
    <recommendedName>
        <fullName evidence="11">Olfactory receptor</fullName>
    </recommendedName>
</protein>
<evidence type="ECO:0000256" key="11">
    <source>
        <dbReference type="RuleBase" id="RU363047"/>
    </source>
</evidence>
<accession>F6TCK3</accession>
<feature type="domain" description="G-protein coupled receptors family 1 profile" evidence="12">
    <location>
        <begin position="41"/>
        <end position="289"/>
    </location>
</feature>
<dbReference type="OMA" id="ITVTWID"/>
<dbReference type="SUPFAM" id="SSF81321">
    <property type="entry name" value="Family A G protein-coupled receptor-like"/>
    <property type="match status" value="1"/>
</dbReference>
<evidence type="ECO:0000256" key="5">
    <source>
        <dbReference type="ARBA" id="ARBA00022989"/>
    </source>
</evidence>
<evidence type="ECO:0000259" key="12">
    <source>
        <dbReference type="PROSITE" id="PS50262"/>
    </source>
</evidence>
<keyword evidence="2 11" id="KW-1003">Cell membrane</keyword>
<dbReference type="Pfam" id="PF13853">
    <property type="entry name" value="7tm_4"/>
    <property type="match status" value="1"/>
</dbReference>
<dbReference type="PRINTS" id="PR00237">
    <property type="entry name" value="GPCRRHODOPSN"/>
</dbReference>
<dbReference type="FunFam" id="1.20.1070.10:FF:000015">
    <property type="entry name" value="Olfactory receptor"/>
    <property type="match status" value="1"/>
</dbReference>
<evidence type="ECO:0000256" key="2">
    <source>
        <dbReference type="ARBA" id="ARBA00022475"/>
    </source>
</evidence>
<proteinExistence type="inferred from homology"/>
<dbReference type="PROSITE" id="PS50262">
    <property type="entry name" value="G_PROTEIN_RECEP_F1_2"/>
    <property type="match status" value="1"/>
</dbReference>
<dbReference type="GO" id="GO:0007165">
    <property type="term" value="P:signal transduction"/>
    <property type="evidence" value="ECO:0000318"/>
    <property type="project" value="GO_Central"/>
</dbReference>
<dbReference type="PANTHER" id="PTHR26452">
    <property type="entry name" value="OLFACTORY RECEPTOR"/>
    <property type="match status" value="1"/>
</dbReference>
<feature type="transmembrane region" description="Helical" evidence="11">
    <location>
        <begin position="207"/>
        <end position="227"/>
    </location>
</feature>
<dbReference type="HOGENOM" id="CLU_012526_1_3_1"/>
<dbReference type="PRINTS" id="PR00245">
    <property type="entry name" value="OLFACTORYR"/>
</dbReference>
<evidence type="ECO:0000313" key="13">
    <source>
        <dbReference type="Ensembl" id="ENSMODP00000024571.3"/>
    </source>
</evidence>
<feature type="transmembrane region" description="Helical" evidence="11">
    <location>
        <begin position="60"/>
        <end position="81"/>
    </location>
</feature>
<keyword evidence="6 10" id="KW-0297">G-protein coupled receptor</keyword>
<comment type="subcellular location">
    <subcellularLocation>
        <location evidence="1 11">Cell membrane</location>
        <topology evidence="1 11">Multi-pass membrane protein</topology>
    </subcellularLocation>
</comment>
<comment type="similarity">
    <text evidence="10">Belongs to the G-protein coupled receptor 1 family.</text>
</comment>
<dbReference type="InterPro" id="IPR000276">
    <property type="entry name" value="GPCR_Rhodpsn"/>
</dbReference>
<feature type="transmembrane region" description="Helical" evidence="11">
    <location>
        <begin position="101"/>
        <end position="120"/>
    </location>
</feature>
<dbReference type="AlphaFoldDB" id="F6TCK3"/>
<dbReference type="InParanoid" id="F6TCK3"/>
<feature type="transmembrane region" description="Helical" evidence="11">
    <location>
        <begin position="140"/>
        <end position="162"/>
    </location>
</feature>
<reference evidence="13" key="2">
    <citation type="submission" date="2025-08" db="UniProtKB">
        <authorList>
            <consortium name="Ensembl"/>
        </authorList>
    </citation>
    <scope>IDENTIFICATION</scope>
</reference>
<evidence type="ECO:0000313" key="14">
    <source>
        <dbReference type="Proteomes" id="UP000002280"/>
    </source>
</evidence>
<evidence type="ECO:0000256" key="1">
    <source>
        <dbReference type="ARBA" id="ARBA00004651"/>
    </source>
</evidence>
<dbReference type="GO" id="GO:0005886">
    <property type="term" value="C:plasma membrane"/>
    <property type="evidence" value="ECO:0000318"/>
    <property type="project" value="GO_Central"/>
</dbReference>
<dbReference type="GO" id="GO:0004984">
    <property type="term" value="F:olfactory receptor activity"/>
    <property type="evidence" value="ECO:0000318"/>
    <property type="project" value="GO_Central"/>
</dbReference>
<keyword evidence="8 10" id="KW-0675">Receptor</keyword>
<evidence type="ECO:0000256" key="4">
    <source>
        <dbReference type="ARBA" id="ARBA00022725"/>
    </source>
</evidence>
<dbReference type="Ensembl" id="ENSMODT00000025007.3">
    <property type="protein sequence ID" value="ENSMODP00000024571.3"/>
    <property type="gene ID" value="ENSMODG00000019693.3"/>
</dbReference>
<reference evidence="13" key="3">
    <citation type="submission" date="2025-09" db="UniProtKB">
        <authorList>
            <consortium name="Ensembl"/>
        </authorList>
    </citation>
    <scope>IDENTIFICATION</scope>
</reference>
<dbReference type="InterPro" id="IPR050516">
    <property type="entry name" value="Olfactory_GPCR"/>
</dbReference>
<evidence type="ECO:0000256" key="3">
    <source>
        <dbReference type="ARBA" id="ARBA00022692"/>
    </source>
</evidence>
<feature type="transmembrane region" description="Helical" evidence="11">
    <location>
        <begin position="26"/>
        <end position="48"/>
    </location>
</feature>
<evidence type="ECO:0000256" key="9">
    <source>
        <dbReference type="ARBA" id="ARBA00023224"/>
    </source>
</evidence>
<keyword evidence="7 11" id="KW-0472">Membrane</keyword>
<organism evidence="13 14">
    <name type="scientific">Monodelphis domestica</name>
    <name type="common">Gray short-tailed opossum</name>
    <dbReference type="NCBI Taxonomy" id="13616"/>
    <lineage>
        <taxon>Eukaryota</taxon>
        <taxon>Metazoa</taxon>
        <taxon>Chordata</taxon>
        <taxon>Craniata</taxon>
        <taxon>Vertebrata</taxon>
        <taxon>Euteleostomi</taxon>
        <taxon>Mammalia</taxon>
        <taxon>Metatheria</taxon>
        <taxon>Didelphimorphia</taxon>
        <taxon>Didelphidae</taxon>
        <taxon>Monodelphis</taxon>
    </lineage>
</organism>
<dbReference type="CDD" id="cd15235">
    <property type="entry name" value="7tmA_OR1A-like"/>
    <property type="match status" value="1"/>
</dbReference>
<keyword evidence="11" id="KW-0716">Sensory transduction</keyword>
<feature type="transmembrane region" description="Helical" evidence="11">
    <location>
        <begin position="271"/>
        <end position="291"/>
    </location>
</feature>
<keyword evidence="9 10" id="KW-0807">Transducer</keyword>
<dbReference type="PROSITE" id="PS00237">
    <property type="entry name" value="G_PROTEIN_RECEP_F1_1"/>
    <property type="match status" value="1"/>
</dbReference>
<dbReference type="Proteomes" id="UP000002280">
    <property type="component" value="Chromosome 1"/>
</dbReference>
<dbReference type="GeneTree" id="ENSGT00930000151076"/>
<dbReference type="InterPro" id="IPR000725">
    <property type="entry name" value="Olfact_rcpt"/>
</dbReference>
<evidence type="ECO:0000256" key="8">
    <source>
        <dbReference type="ARBA" id="ARBA00023170"/>
    </source>
</evidence>
<keyword evidence="4 11" id="KW-0552">Olfaction</keyword>
<dbReference type="Bgee" id="ENSMODG00000019693">
    <property type="expression patterns" value="Expressed in liver and 1 other cell type or tissue"/>
</dbReference>
<evidence type="ECO:0000256" key="7">
    <source>
        <dbReference type="ARBA" id="ARBA00023136"/>
    </source>
</evidence>
<keyword evidence="3 10" id="KW-0812">Transmembrane</keyword>
<reference evidence="13 14" key="1">
    <citation type="journal article" date="2007" name="Nature">
        <title>Genome of the marsupial Monodelphis domestica reveals innovation in non-coding sequences.</title>
        <authorList>
            <person name="Mikkelsen T.S."/>
            <person name="Wakefield M.J."/>
            <person name="Aken B."/>
            <person name="Amemiya C.T."/>
            <person name="Chang J.L."/>
            <person name="Duke S."/>
            <person name="Garber M."/>
            <person name="Gentles A.J."/>
            <person name="Goodstadt L."/>
            <person name="Heger A."/>
            <person name="Jurka J."/>
            <person name="Kamal M."/>
            <person name="Mauceli E."/>
            <person name="Searle S.M."/>
            <person name="Sharpe T."/>
            <person name="Baker M.L."/>
            <person name="Batzer M.A."/>
            <person name="Benos P.V."/>
            <person name="Belov K."/>
            <person name="Clamp M."/>
            <person name="Cook A."/>
            <person name="Cuff J."/>
            <person name="Das R."/>
            <person name="Davidow L."/>
            <person name="Deakin J.E."/>
            <person name="Fazzari M.J."/>
            <person name="Glass J.L."/>
            <person name="Grabherr M."/>
            <person name="Greally J.M."/>
            <person name="Gu W."/>
            <person name="Hore T.A."/>
            <person name="Huttley G.A."/>
            <person name="Kleber M."/>
            <person name="Jirtle R.L."/>
            <person name="Koina E."/>
            <person name="Lee J.T."/>
            <person name="Mahony S."/>
            <person name="Marra M.A."/>
            <person name="Miller R.D."/>
            <person name="Nicholls R.D."/>
            <person name="Oda M."/>
            <person name="Papenfuss A.T."/>
            <person name="Parra Z.E."/>
            <person name="Pollock D.D."/>
            <person name="Ray D.A."/>
            <person name="Schein J.E."/>
            <person name="Speed T.P."/>
            <person name="Thompson K."/>
            <person name="VandeBerg J.L."/>
            <person name="Wade C.M."/>
            <person name="Walker J.A."/>
            <person name="Waters P.D."/>
            <person name="Webber C."/>
            <person name="Weidman J.R."/>
            <person name="Xie X."/>
            <person name="Zody M.C."/>
            <person name="Baldwin J."/>
            <person name="Abdouelleil A."/>
            <person name="Abdulkadir J."/>
            <person name="Abebe A."/>
            <person name="Abera B."/>
            <person name="Abreu J."/>
            <person name="Acer S.C."/>
            <person name="Aftuck L."/>
            <person name="Alexander A."/>
            <person name="An P."/>
            <person name="Anderson E."/>
            <person name="Anderson S."/>
            <person name="Arachi H."/>
            <person name="Azer M."/>
            <person name="Bachantsang P."/>
            <person name="Barry A."/>
            <person name="Bayul T."/>
            <person name="Berlin A."/>
            <person name="Bessette D."/>
            <person name="Bloom T."/>
            <person name="Bloom T."/>
            <person name="Boguslavskiy L."/>
            <person name="Bonnet C."/>
            <person name="Boukhgalter B."/>
            <person name="Bourzgui I."/>
            <person name="Brown A."/>
            <person name="Cahill P."/>
            <person name="Channer S."/>
            <person name="Cheshatsang Y."/>
            <person name="Chuda L."/>
            <person name="Citroen M."/>
            <person name="Collymore A."/>
            <person name="Cooke P."/>
            <person name="Costello M."/>
            <person name="D'Aco K."/>
            <person name="Daza R."/>
            <person name="De Haan G."/>
            <person name="DeGray S."/>
            <person name="DeMaso C."/>
            <person name="Dhargay N."/>
            <person name="Dooley K."/>
            <person name="Dooley E."/>
            <person name="Doricent M."/>
            <person name="Dorje P."/>
            <person name="Dorjee K."/>
            <person name="Dupes A."/>
            <person name="Elong R."/>
            <person name="Falk J."/>
            <person name="Farina A."/>
            <person name="Faro S."/>
            <person name="Ferguson D."/>
            <person name="Fisher S."/>
            <person name="Foley C.D."/>
            <person name="Franke A."/>
            <person name="Friedrich D."/>
            <person name="Gadbois L."/>
            <person name="Gearin G."/>
            <person name="Gearin C.R."/>
            <person name="Giannoukos G."/>
            <person name="Goode T."/>
            <person name="Graham J."/>
            <person name="Grandbois E."/>
            <person name="Grewal S."/>
            <person name="Gyaltsen K."/>
            <person name="Hafez N."/>
            <person name="Hagos B."/>
            <person name="Hall J."/>
            <person name="Henson C."/>
            <person name="Hollinger A."/>
            <person name="Honan T."/>
            <person name="Huard M.D."/>
            <person name="Hughes L."/>
            <person name="Hurhula B."/>
            <person name="Husby M.E."/>
            <person name="Kamat A."/>
            <person name="Kanga B."/>
            <person name="Kashin S."/>
            <person name="Khazanovich D."/>
            <person name="Kisner P."/>
            <person name="Lance K."/>
            <person name="Lara M."/>
            <person name="Lee W."/>
            <person name="Lennon N."/>
            <person name="Letendre F."/>
            <person name="LeVine R."/>
            <person name="Lipovsky A."/>
            <person name="Liu X."/>
            <person name="Liu J."/>
            <person name="Liu S."/>
            <person name="Lokyitsang T."/>
            <person name="Lokyitsang Y."/>
            <person name="Lubonja R."/>
            <person name="Lui A."/>
            <person name="MacDonald P."/>
            <person name="Magnisalis V."/>
            <person name="Maru K."/>
            <person name="Matthews C."/>
            <person name="McCusker W."/>
            <person name="McDonough S."/>
            <person name="Mehta T."/>
            <person name="Meldrim J."/>
            <person name="Meneus L."/>
            <person name="Mihai O."/>
            <person name="Mihalev A."/>
            <person name="Mihova T."/>
            <person name="Mittelman R."/>
            <person name="Mlenga V."/>
            <person name="Montmayeur A."/>
            <person name="Mulrain L."/>
            <person name="Navidi A."/>
            <person name="Naylor J."/>
            <person name="Negash T."/>
            <person name="Nguyen T."/>
            <person name="Nguyen N."/>
            <person name="Nicol R."/>
            <person name="Norbu C."/>
            <person name="Norbu N."/>
            <person name="Novod N."/>
            <person name="O'Neill B."/>
            <person name="Osman S."/>
            <person name="Markiewicz E."/>
            <person name="Oyono O.L."/>
            <person name="Patti C."/>
            <person name="Phunkhang P."/>
            <person name="Pierre F."/>
            <person name="Priest M."/>
            <person name="Raghuraman S."/>
            <person name="Rege F."/>
            <person name="Reyes R."/>
            <person name="Rise C."/>
            <person name="Rogov P."/>
            <person name="Ross K."/>
            <person name="Ryan E."/>
            <person name="Settipalli S."/>
            <person name="Shea T."/>
            <person name="Sherpa N."/>
            <person name="Shi L."/>
            <person name="Shih D."/>
            <person name="Sparrow T."/>
            <person name="Spaulding J."/>
            <person name="Stalker J."/>
            <person name="Stange-Thomann N."/>
            <person name="Stavropoulos S."/>
            <person name="Stone C."/>
            <person name="Strader C."/>
            <person name="Tesfaye S."/>
            <person name="Thomson T."/>
            <person name="Thoulutsang Y."/>
            <person name="Thoulutsang D."/>
            <person name="Topham K."/>
            <person name="Topping I."/>
            <person name="Tsamla T."/>
            <person name="Vassiliev H."/>
            <person name="Vo A."/>
            <person name="Wangchuk T."/>
            <person name="Wangdi T."/>
            <person name="Weiand M."/>
            <person name="Wilkinson J."/>
            <person name="Wilson A."/>
            <person name="Yadav S."/>
            <person name="Young G."/>
            <person name="Yu Q."/>
            <person name="Zembek L."/>
            <person name="Zhong D."/>
            <person name="Zimmer A."/>
            <person name="Zwirko Z."/>
            <person name="Jaffe D.B."/>
            <person name="Alvarez P."/>
            <person name="Brockman W."/>
            <person name="Butler J."/>
            <person name="Chin C."/>
            <person name="Gnerre S."/>
            <person name="MacCallum I."/>
            <person name="Graves J.A."/>
            <person name="Ponting C.P."/>
            <person name="Breen M."/>
            <person name="Samollow P.B."/>
            <person name="Lander E.S."/>
            <person name="Lindblad-Toh K."/>
        </authorList>
    </citation>
    <scope>NUCLEOTIDE SEQUENCE [LARGE SCALE GENOMIC DNA]</scope>
</reference>
<name>F6TCK3_MONDO</name>
<evidence type="ECO:0000256" key="10">
    <source>
        <dbReference type="RuleBase" id="RU000688"/>
    </source>
</evidence>
<evidence type="ECO:0000256" key="6">
    <source>
        <dbReference type="ARBA" id="ARBA00023040"/>
    </source>
</evidence>
<dbReference type="eggNOG" id="ENOG502SIAX">
    <property type="taxonomic scope" value="Eukaryota"/>
</dbReference>
<dbReference type="STRING" id="13616.ENSMODP00000024571"/>
<dbReference type="GO" id="GO:0004930">
    <property type="term" value="F:G protein-coupled receptor activity"/>
    <property type="evidence" value="ECO:0007669"/>
    <property type="project" value="UniProtKB-KW"/>
</dbReference>
<feature type="transmembrane region" description="Helical" evidence="11">
    <location>
        <begin position="239"/>
        <end position="259"/>
    </location>
</feature>
<sequence length="322" mass="36377">METYNYTSVTEFVLLGLTSQLDIQPVIFGVIFAMYLITIVGNSMIITVTWIDPKLKTPMYFLLSQLSIIDICFTTITVPQLLIHTFSRSKTISFTQCMTQVFFFVAVGNMEGYLLATMAYDRYVAICNPLRYGAIVTQKFCVSIVLVSWLLMFLNSLLHTILVSRLNFCSNHILHFFCDLPPLMQLSCSRPFINEIIILTEGVAATLSPFVFILASYVCIAVTVLGLRSTAGLRKAVSTCGSHIVVVTLFYGTIIRLYFQPVSSYTLDRDRQVAVFYTVVTPMLNPIIYSLRNQEVKGALQRTPLFDCATVYQSLCIIFSWF</sequence>
<dbReference type="Gene3D" id="1.20.1070.10">
    <property type="entry name" value="Rhodopsin 7-helix transmembrane proteins"/>
    <property type="match status" value="1"/>
</dbReference>